<gene>
    <name evidence="1" type="ordered locus">Os12g0267064</name>
</gene>
<reference evidence="2" key="2">
    <citation type="journal article" date="2008" name="Nucleic Acids Res.">
        <title>The rice annotation project database (RAP-DB): 2008 update.</title>
        <authorList>
            <consortium name="The rice annotation project (RAP)"/>
        </authorList>
    </citation>
    <scope>GENOME REANNOTATION</scope>
    <source>
        <strain evidence="2">cv. Nipponbare</strain>
    </source>
</reference>
<sequence>FLLLCALFSRCNPSPSPQWVGALLLKFEAPLPCGADTVSQLQIWPATGNLGTICRRLAKGHLQLPCHCYLWCNLLRGNGCMQLHH</sequence>
<dbReference type="EMBL" id="AP008218">
    <property type="protein sequence ID" value="BAH95617.1"/>
    <property type="molecule type" value="Genomic_DNA"/>
</dbReference>
<protein>
    <submittedName>
        <fullName evidence="1">Os12g0267064 protein</fullName>
    </submittedName>
</protein>
<proteinExistence type="predicted"/>
<reference evidence="1 2" key="1">
    <citation type="journal article" date="2005" name="Nature">
        <title>The map-based sequence of the rice genome.</title>
        <authorList>
            <consortium name="International rice genome sequencing project (IRGSP)"/>
            <person name="Matsumoto T."/>
            <person name="Wu J."/>
            <person name="Kanamori H."/>
            <person name="Katayose Y."/>
            <person name="Fujisawa M."/>
            <person name="Namiki N."/>
            <person name="Mizuno H."/>
            <person name="Yamamoto K."/>
            <person name="Antonio B.A."/>
            <person name="Baba T."/>
            <person name="Sakata K."/>
            <person name="Nagamura Y."/>
            <person name="Aoki H."/>
            <person name="Arikawa K."/>
            <person name="Arita K."/>
            <person name="Bito T."/>
            <person name="Chiden Y."/>
            <person name="Fujitsuka N."/>
            <person name="Fukunaka R."/>
            <person name="Hamada M."/>
            <person name="Harada C."/>
            <person name="Hayashi A."/>
            <person name="Hijishita S."/>
            <person name="Honda M."/>
            <person name="Hosokawa S."/>
            <person name="Ichikawa Y."/>
            <person name="Idonuma A."/>
            <person name="Iijima M."/>
            <person name="Ikeda M."/>
            <person name="Ikeno M."/>
            <person name="Ito K."/>
            <person name="Ito S."/>
            <person name="Ito T."/>
            <person name="Ito Y."/>
            <person name="Ito Y."/>
            <person name="Iwabuchi A."/>
            <person name="Kamiya K."/>
            <person name="Karasawa W."/>
            <person name="Kurita K."/>
            <person name="Katagiri S."/>
            <person name="Kikuta A."/>
            <person name="Kobayashi H."/>
            <person name="Kobayashi N."/>
            <person name="Machita K."/>
            <person name="Maehara T."/>
            <person name="Masukawa M."/>
            <person name="Mizubayashi T."/>
            <person name="Mukai Y."/>
            <person name="Nagasaki H."/>
            <person name="Nagata Y."/>
            <person name="Naito S."/>
            <person name="Nakashima M."/>
            <person name="Nakama Y."/>
            <person name="Nakamichi Y."/>
            <person name="Nakamura M."/>
            <person name="Meguro A."/>
            <person name="Negishi M."/>
            <person name="Ohta I."/>
            <person name="Ohta T."/>
            <person name="Okamoto M."/>
            <person name="Ono N."/>
            <person name="Saji S."/>
            <person name="Sakaguchi M."/>
            <person name="Sakai K."/>
            <person name="Shibata M."/>
            <person name="Shimokawa T."/>
            <person name="Song J."/>
            <person name="Takazaki Y."/>
            <person name="Terasawa K."/>
            <person name="Tsugane M."/>
            <person name="Tsuji K."/>
            <person name="Ueda S."/>
            <person name="Waki K."/>
            <person name="Yamagata H."/>
            <person name="Yamamoto M."/>
            <person name="Yamamoto S."/>
            <person name="Yamane H."/>
            <person name="Yoshiki S."/>
            <person name="Yoshihara R."/>
            <person name="Yukawa K."/>
            <person name="Zhong H."/>
            <person name="Yano M."/>
            <person name="Yuan Q."/>
            <person name="Ouyang S."/>
            <person name="Liu J."/>
            <person name="Jones K.M."/>
            <person name="Gansberger K."/>
            <person name="Moffat K."/>
            <person name="Hill J."/>
            <person name="Bera J."/>
            <person name="Fadrosh D."/>
            <person name="Jin S."/>
            <person name="Johri S."/>
            <person name="Kim M."/>
            <person name="Overton L."/>
            <person name="Reardon M."/>
            <person name="Tsitrin T."/>
            <person name="Vuong H."/>
            <person name="Weaver B."/>
            <person name="Ciecko A."/>
            <person name="Tallon L."/>
            <person name="Jackson J."/>
            <person name="Pai G."/>
            <person name="Aken S.V."/>
            <person name="Utterback T."/>
            <person name="Reidmuller S."/>
            <person name="Feldblyum T."/>
            <person name="Hsiao J."/>
            <person name="Zismann V."/>
            <person name="Iobst S."/>
            <person name="de Vazeille A.R."/>
            <person name="Buell C.R."/>
            <person name="Ying K."/>
            <person name="Li Y."/>
            <person name="Lu T."/>
            <person name="Huang Y."/>
            <person name="Zhao Q."/>
            <person name="Feng Q."/>
            <person name="Zhang L."/>
            <person name="Zhu J."/>
            <person name="Weng Q."/>
            <person name="Mu J."/>
            <person name="Lu Y."/>
            <person name="Fan D."/>
            <person name="Liu Y."/>
            <person name="Guan J."/>
            <person name="Zhang Y."/>
            <person name="Yu S."/>
            <person name="Liu X."/>
            <person name="Zhang Y."/>
            <person name="Hong G."/>
            <person name="Han B."/>
            <person name="Choisne N."/>
            <person name="Demange N."/>
            <person name="Orjeda G."/>
            <person name="Samain S."/>
            <person name="Cattolico L."/>
            <person name="Pelletier E."/>
            <person name="Couloux A."/>
            <person name="Segurens B."/>
            <person name="Wincker P."/>
            <person name="D'Hont A."/>
            <person name="Scarpelli C."/>
            <person name="Weissenbach J."/>
            <person name="Salanoubat M."/>
            <person name="Quetier F."/>
            <person name="Yu Y."/>
            <person name="Kim H.R."/>
            <person name="Rambo T."/>
            <person name="Currie J."/>
            <person name="Collura K."/>
            <person name="Luo M."/>
            <person name="Yang T."/>
            <person name="Ammiraju J.S.S."/>
            <person name="Engler F."/>
            <person name="Soderlund C."/>
            <person name="Wing R.A."/>
            <person name="Palmer L.E."/>
            <person name="de la Bastide M."/>
            <person name="Spiegel L."/>
            <person name="Nascimento L."/>
            <person name="Zutavern T."/>
            <person name="O'Shaughnessy A."/>
            <person name="Dike S."/>
            <person name="Dedhia N."/>
            <person name="Preston R."/>
            <person name="Balija V."/>
            <person name="McCombie W.R."/>
            <person name="Chow T."/>
            <person name="Chen H."/>
            <person name="Chung M."/>
            <person name="Chen C."/>
            <person name="Shaw J."/>
            <person name="Wu H."/>
            <person name="Hsiao K."/>
            <person name="Chao Y."/>
            <person name="Chu M."/>
            <person name="Cheng C."/>
            <person name="Hour A."/>
            <person name="Lee P."/>
            <person name="Lin S."/>
            <person name="Lin Y."/>
            <person name="Liou J."/>
            <person name="Liu S."/>
            <person name="Hsing Y."/>
            <person name="Raghuvanshi S."/>
            <person name="Mohanty A."/>
            <person name="Bharti A.K."/>
            <person name="Gaur A."/>
            <person name="Gupta V."/>
            <person name="Kumar D."/>
            <person name="Ravi V."/>
            <person name="Vij S."/>
            <person name="Kapur A."/>
            <person name="Khurana P."/>
            <person name="Khurana P."/>
            <person name="Khurana J.P."/>
            <person name="Tyagi A.K."/>
            <person name="Gaikwad K."/>
            <person name="Singh A."/>
            <person name="Dalal V."/>
            <person name="Srivastava S."/>
            <person name="Dixit A."/>
            <person name="Pal A.K."/>
            <person name="Ghazi I.A."/>
            <person name="Yadav M."/>
            <person name="Pandit A."/>
            <person name="Bhargava A."/>
            <person name="Sureshbabu K."/>
            <person name="Batra K."/>
            <person name="Sharma T.R."/>
            <person name="Mohapatra T."/>
            <person name="Singh N.K."/>
            <person name="Messing J."/>
            <person name="Nelson A.B."/>
            <person name="Fuks G."/>
            <person name="Kavchok S."/>
            <person name="Keizer G."/>
            <person name="Linton E."/>
            <person name="Llaca V."/>
            <person name="Song R."/>
            <person name="Tanyolac B."/>
            <person name="Young S."/>
            <person name="Ho-Il K."/>
            <person name="Hahn J.H."/>
            <person name="Sangsakoo G."/>
            <person name="Vanavichit A."/>
            <person name="de Mattos Luiz.A.T."/>
            <person name="Zimmer P.D."/>
            <person name="Malone G."/>
            <person name="Dellagostin O."/>
            <person name="de Oliveira A.C."/>
            <person name="Bevan M."/>
            <person name="Bancroft I."/>
            <person name="Minx P."/>
            <person name="Cordum H."/>
            <person name="Wilson R."/>
            <person name="Cheng Z."/>
            <person name="Jin W."/>
            <person name="Jiang J."/>
            <person name="Leong S.A."/>
            <person name="Iwama H."/>
            <person name="Gojobori T."/>
            <person name="Itoh T."/>
            <person name="Niimura Y."/>
            <person name="Fujii Y."/>
            <person name="Habara T."/>
            <person name="Sakai H."/>
            <person name="Sato Y."/>
            <person name="Wilson G."/>
            <person name="Kumar K."/>
            <person name="McCouch S."/>
            <person name="Juretic N."/>
            <person name="Hoen D."/>
            <person name="Wright S."/>
            <person name="Bruskiewich R."/>
            <person name="Bureau T."/>
            <person name="Miyao A."/>
            <person name="Hirochika H."/>
            <person name="Nishikawa T."/>
            <person name="Kadowaki K."/>
            <person name="Sugiura M."/>
            <person name="Burr B."/>
            <person name="Sasaki T."/>
        </authorList>
    </citation>
    <scope>NUCLEOTIDE SEQUENCE [LARGE SCALE GENOMIC DNA]</scope>
    <source>
        <strain evidence="2">cv. Nipponbare</strain>
    </source>
</reference>
<dbReference type="AlphaFoldDB" id="C7J9G7"/>
<evidence type="ECO:0000313" key="2">
    <source>
        <dbReference type="Proteomes" id="UP000000763"/>
    </source>
</evidence>
<accession>C7J9G7</accession>
<organism evidence="1 2">
    <name type="scientific">Oryza sativa subsp. japonica</name>
    <name type="common">Rice</name>
    <dbReference type="NCBI Taxonomy" id="39947"/>
    <lineage>
        <taxon>Eukaryota</taxon>
        <taxon>Viridiplantae</taxon>
        <taxon>Streptophyta</taxon>
        <taxon>Embryophyta</taxon>
        <taxon>Tracheophyta</taxon>
        <taxon>Spermatophyta</taxon>
        <taxon>Magnoliopsida</taxon>
        <taxon>Liliopsida</taxon>
        <taxon>Poales</taxon>
        <taxon>Poaceae</taxon>
        <taxon>BOP clade</taxon>
        <taxon>Oryzoideae</taxon>
        <taxon>Oryzeae</taxon>
        <taxon>Oryzinae</taxon>
        <taxon>Oryza</taxon>
        <taxon>Oryza sativa</taxon>
    </lineage>
</organism>
<feature type="non-terminal residue" evidence="1">
    <location>
        <position position="1"/>
    </location>
</feature>
<dbReference type="KEGG" id="dosa:Os12g0267064"/>
<name>C7J9G7_ORYSJ</name>
<dbReference type="Proteomes" id="UP000000763">
    <property type="component" value="Chromosome 12"/>
</dbReference>
<evidence type="ECO:0000313" key="1">
    <source>
        <dbReference type="EMBL" id="BAH95617.1"/>
    </source>
</evidence>